<feature type="region of interest" description="Disordered" evidence="1">
    <location>
        <begin position="441"/>
        <end position="511"/>
    </location>
</feature>
<evidence type="ECO:0000256" key="1">
    <source>
        <dbReference type="SAM" id="MobiDB-lite"/>
    </source>
</evidence>
<name>A0A419DEL2_9BACT</name>
<proteinExistence type="predicted"/>
<evidence type="ECO:0000313" key="4">
    <source>
        <dbReference type="Proteomes" id="UP000285655"/>
    </source>
</evidence>
<dbReference type="Pfam" id="PF01368">
    <property type="entry name" value="DHH"/>
    <property type="match status" value="1"/>
</dbReference>
<feature type="compositionally biased region" description="Basic and acidic residues" evidence="1">
    <location>
        <begin position="469"/>
        <end position="511"/>
    </location>
</feature>
<dbReference type="SUPFAM" id="SSF64182">
    <property type="entry name" value="DHH phosphoesterases"/>
    <property type="match status" value="1"/>
</dbReference>
<dbReference type="InterPro" id="IPR051319">
    <property type="entry name" value="Oligoribo/pAp-PDE_c-di-AMP_PDE"/>
</dbReference>
<dbReference type="Gene3D" id="3.10.310.30">
    <property type="match status" value="1"/>
</dbReference>
<comment type="caution">
    <text evidence="3">The sequence shown here is derived from an EMBL/GenBank/DDBJ whole genome shotgun (WGS) entry which is preliminary data.</text>
</comment>
<organism evidence="3 4">
    <name type="scientific">candidate division WS5 bacterium</name>
    <dbReference type="NCBI Taxonomy" id="2093353"/>
    <lineage>
        <taxon>Bacteria</taxon>
        <taxon>candidate division WS5</taxon>
    </lineage>
</organism>
<gene>
    <name evidence="3" type="ORF">C4544_02355</name>
</gene>
<evidence type="ECO:0000313" key="3">
    <source>
        <dbReference type="EMBL" id="RJO61554.1"/>
    </source>
</evidence>
<dbReference type="InterPro" id="IPR038763">
    <property type="entry name" value="DHH_sf"/>
</dbReference>
<dbReference type="AlphaFoldDB" id="A0A419DEL2"/>
<protein>
    <recommendedName>
        <fullName evidence="2">DDH domain-containing protein</fullName>
    </recommendedName>
</protein>
<dbReference type="InterPro" id="IPR001667">
    <property type="entry name" value="DDH_dom"/>
</dbReference>
<accession>A0A419DEL2</accession>
<reference evidence="3 4" key="1">
    <citation type="journal article" date="2017" name="ISME J.">
        <title>Energy and carbon metabolisms in a deep terrestrial subsurface fluid microbial community.</title>
        <authorList>
            <person name="Momper L."/>
            <person name="Jungbluth S.P."/>
            <person name="Lee M.D."/>
            <person name="Amend J.P."/>
        </authorList>
    </citation>
    <scope>NUCLEOTIDE SEQUENCE [LARGE SCALE GENOMIC DNA]</scope>
    <source>
        <strain evidence="3">SURF_29</strain>
    </source>
</reference>
<evidence type="ECO:0000259" key="2">
    <source>
        <dbReference type="Pfam" id="PF01368"/>
    </source>
</evidence>
<dbReference type="Proteomes" id="UP000285655">
    <property type="component" value="Unassembled WGS sequence"/>
</dbReference>
<dbReference type="PANTHER" id="PTHR47618:SF1">
    <property type="entry name" value="BIFUNCTIONAL OLIGORIBONUCLEASE AND PAP PHOSPHATASE NRNA"/>
    <property type="match status" value="1"/>
</dbReference>
<sequence length="511" mass="56471">MELSSKQQIVELIKKSQNLLLISHSRPSGDSIGSLLALQRILSGLGKKASVVVSDPTPSSLSFLPDISEIKKTVEGSNDLVLKVNIENIAIEKISTNTGENTLDIILTPRDGKLDADRVRVESGKPAYDAIIVLDTPDVDKIDKIYDEYTELFFETPVVNIDHHAGNEYFGTINLVDLTATSTAEILVAIFEALGQGKPDEDTATLLLAGIISDTSSFKNTNTTPKTMTVAAQLLAAGARQQEIIQNFYKTKSLGSLKLWGKILSNVQKDKEYRVVWSKVSYDDFSVSGVTLEEVKEVVDEMLVNTPNADVVCLMIEIEKSLVKVLLKGVKGTDVLEIAEIFNGSGKAQEAFFEMRNANLENAEQKVLSEIKKVRAKKLGRPIAETEEQRNEKIEEQMKPQILEAKIEIEAAPNEVEKVESKDETDGNGNDVISKAIESLEASGETIGVEEDDKTETPTDSTGKKKIKKDPDSLTHVSEILKKFKPEEKKRLSELEKINEQTRKNLKKEDK</sequence>
<dbReference type="PANTHER" id="PTHR47618">
    <property type="entry name" value="BIFUNCTIONAL OLIGORIBONUCLEASE AND PAP PHOSPHATASE NRNA"/>
    <property type="match status" value="1"/>
</dbReference>
<feature type="domain" description="DDH" evidence="2">
    <location>
        <begin position="20"/>
        <end position="211"/>
    </location>
</feature>
<dbReference type="EMBL" id="QZJW01000017">
    <property type="protein sequence ID" value="RJO61554.1"/>
    <property type="molecule type" value="Genomic_DNA"/>
</dbReference>
<dbReference type="Gene3D" id="3.90.1640.10">
    <property type="entry name" value="inorganic pyrophosphatase (n-terminal core)"/>
    <property type="match status" value="2"/>
</dbReference>